<sequence>MFVVTVAAVLSSIVLVLIHKKLPTSVREAKTSITITVPVLALLYSSIVNDTLTTAFPTYRYYIFCITFLFCLLLLVVFYPYFLLHVFGFGKFSVLANVLHLLFILAVGSLVPSNEFFFSFFGMIDKLAILGIFISAVFSGYSAVSIPVKQLDPFHKKYSRAEYEETQQQLKFMERRGETQSELYRMVYTTYLQMSDSFESEKRKKGVVGVYHKSYGLVMTLFCIWKLLNSFIHLVGLTSNRGTSWVTKSLNILSRVVHLPIDWNIIAYYISFVMVGILVITGVKGILSKTLKMITSFDETNNSKIKGGVIVCACYFITIYSFSFVIMLRSNFVASTSIVYYAFEDVDYDMYTSVSDFVFCITALLSLAFYYLKNKYGFFKSNTESKLPL</sequence>
<evidence type="ECO:0000256" key="1">
    <source>
        <dbReference type="ARBA" id="ARBA00004141"/>
    </source>
</evidence>
<keyword evidence="3 5" id="KW-1133">Transmembrane helix</keyword>
<dbReference type="Pfam" id="PF12537">
    <property type="entry name" value="GPHR_N"/>
    <property type="match status" value="1"/>
</dbReference>
<evidence type="ECO:0000256" key="3">
    <source>
        <dbReference type="ARBA" id="ARBA00022989"/>
    </source>
</evidence>
<reference evidence="8 9" key="1">
    <citation type="submission" date="2012-10" db="EMBL/GenBank/DDBJ databases">
        <authorList>
            <person name="Zafar N."/>
            <person name="Inman J."/>
            <person name="Hall N."/>
            <person name="Lorenzi H."/>
            <person name="Caler E."/>
        </authorList>
    </citation>
    <scope>NUCLEOTIDE SEQUENCE [LARGE SCALE GENOMIC DNA]</scope>
    <source>
        <strain evidence="8 9">IP1</strain>
    </source>
</reference>
<feature type="transmembrane region" description="Helical" evidence="5">
    <location>
        <begin position="350"/>
        <end position="372"/>
    </location>
</feature>
<comment type="subcellular location">
    <subcellularLocation>
        <location evidence="1">Membrane</location>
        <topology evidence="1">Multi-pass membrane protein</topology>
    </subcellularLocation>
</comment>
<evidence type="ECO:0000256" key="2">
    <source>
        <dbReference type="ARBA" id="ARBA00022692"/>
    </source>
</evidence>
<evidence type="ECO:0000313" key="8">
    <source>
        <dbReference type="EMBL" id="ELP87469.1"/>
    </source>
</evidence>
<dbReference type="GO" id="GO:0016020">
    <property type="term" value="C:membrane"/>
    <property type="evidence" value="ECO:0007669"/>
    <property type="project" value="UniProtKB-SubCell"/>
</dbReference>
<proteinExistence type="predicted"/>
<dbReference type="RefSeq" id="XP_004254240.1">
    <property type="nucleotide sequence ID" value="XM_004254192.1"/>
</dbReference>
<accession>A0A0A1U0P3</accession>
<feature type="transmembrane region" description="Helical" evidence="5">
    <location>
        <begin position="94"/>
        <end position="112"/>
    </location>
</feature>
<evidence type="ECO:0000256" key="5">
    <source>
        <dbReference type="SAM" id="Phobius"/>
    </source>
</evidence>
<feature type="transmembrane region" description="Helical" evidence="5">
    <location>
        <begin position="308"/>
        <end position="330"/>
    </location>
</feature>
<keyword evidence="9" id="KW-1185">Reference proteome</keyword>
<feature type="domain" description="Abscisic acid G-protein coupled receptor-like" evidence="6">
    <location>
        <begin position="203"/>
        <end position="374"/>
    </location>
</feature>
<keyword evidence="2 5" id="KW-0812">Transmembrane</keyword>
<dbReference type="OMA" id="IEIGVHW"/>
<dbReference type="InterPro" id="IPR015672">
    <property type="entry name" value="GPHR/GTG"/>
</dbReference>
<evidence type="ECO:0000259" key="7">
    <source>
        <dbReference type="Pfam" id="PF12537"/>
    </source>
</evidence>
<feature type="transmembrane region" description="Helical" evidence="5">
    <location>
        <begin position="29"/>
        <end position="47"/>
    </location>
</feature>
<evidence type="ECO:0000313" key="9">
    <source>
        <dbReference type="Proteomes" id="UP000014680"/>
    </source>
</evidence>
<protein>
    <recommendedName>
        <fullName evidence="10">Abscisic acid G-protein coupled receptor-like domain-containing protein</fullName>
    </recommendedName>
</protein>
<feature type="transmembrane region" description="Helical" evidence="5">
    <location>
        <begin position="127"/>
        <end position="148"/>
    </location>
</feature>
<dbReference type="KEGG" id="eiv:EIN_097560"/>
<dbReference type="PANTHER" id="PTHR15948:SF0">
    <property type="entry name" value="GOLGI PH REGULATOR A-RELATED"/>
    <property type="match status" value="1"/>
</dbReference>
<dbReference type="PANTHER" id="PTHR15948">
    <property type="entry name" value="G-PROTEIN COUPLED RECEPTOR 89-RELATED"/>
    <property type="match status" value="1"/>
</dbReference>
<feature type="transmembrane region" description="Helical" evidence="5">
    <location>
        <begin position="59"/>
        <end position="82"/>
    </location>
</feature>
<dbReference type="Proteomes" id="UP000014680">
    <property type="component" value="Unassembled WGS sequence"/>
</dbReference>
<gene>
    <name evidence="8" type="ORF">EIN_097560</name>
</gene>
<dbReference type="GeneID" id="14886312"/>
<dbReference type="InterPro" id="IPR025969">
    <property type="entry name" value="ABA_GPCR_dom"/>
</dbReference>
<organism evidence="8 9">
    <name type="scientific">Entamoeba invadens IP1</name>
    <dbReference type="NCBI Taxonomy" id="370355"/>
    <lineage>
        <taxon>Eukaryota</taxon>
        <taxon>Amoebozoa</taxon>
        <taxon>Evosea</taxon>
        <taxon>Archamoebae</taxon>
        <taxon>Mastigamoebida</taxon>
        <taxon>Entamoebidae</taxon>
        <taxon>Entamoeba</taxon>
    </lineage>
</organism>
<keyword evidence="4 5" id="KW-0472">Membrane</keyword>
<evidence type="ECO:0000259" key="6">
    <source>
        <dbReference type="Pfam" id="PF12430"/>
    </source>
</evidence>
<dbReference type="Pfam" id="PF12430">
    <property type="entry name" value="ABA_GPCR"/>
    <property type="match status" value="1"/>
</dbReference>
<dbReference type="OrthoDB" id="264392at2759"/>
<evidence type="ECO:0000256" key="4">
    <source>
        <dbReference type="ARBA" id="ARBA00023136"/>
    </source>
</evidence>
<feature type="transmembrane region" description="Helical" evidence="5">
    <location>
        <begin position="6"/>
        <end position="22"/>
    </location>
</feature>
<name>A0A0A1U0P3_ENTIV</name>
<dbReference type="InterPro" id="IPR022535">
    <property type="entry name" value="Golgi_pH-regulator_cons_dom"/>
</dbReference>
<dbReference type="EMBL" id="KB206860">
    <property type="protein sequence ID" value="ELP87469.1"/>
    <property type="molecule type" value="Genomic_DNA"/>
</dbReference>
<feature type="transmembrane region" description="Helical" evidence="5">
    <location>
        <begin position="266"/>
        <end position="287"/>
    </location>
</feature>
<dbReference type="VEuPathDB" id="AmoebaDB:EIN_097560"/>
<feature type="domain" description="Golgi pH regulator conserved" evidence="7">
    <location>
        <begin position="118"/>
        <end position="174"/>
    </location>
</feature>
<evidence type="ECO:0008006" key="10">
    <source>
        <dbReference type="Google" id="ProtNLM"/>
    </source>
</evidence>
<dbReference type="AlphaFoldDB" id="A0A0A1U0P3"/>